<sequence length="315" mass="35041">MSSSADPSSTCSSNLSPLFTREALTDIEAFLASDDENIELHTRGGRNVKSTNFCTGLRNRKLAHGETGQRSIILFHDERNLQRLEAQDKASEFIPVYNGSVLYRGPNRTEEETREKFASVIREFEASDEAAAIAALVKTNLKGCTVNKVIVFGLGTIGYIRHKRHDHSFYEHAAARVVARAAQEVSSSQVEPILAQDPFYTTVCKKVLAEFSIETIDGFGAKGFCLIDDNTIVIGHHPSFPLREIIADMGRPALISMRAQGPVPTPKHLANLYNRRADVDSVRSRKMLEEYHGGSLPKQKVFSDNIWYVRKTSAN</sequence>
<dbReference type="Proteomes" id="UP001143856">
    <property type="component" value="Unassembled WGS sequence"/>
</dbReference>
<gene>
    <name evidence="1" type="ORF">NUW58_g8724</name>
</gene>
<accession>A0ACC1N5R4</accession>
<name>A0ACC1N5R4_9PEZI</name>
<reference evidence="1" key="1">
    <citation type="submission" date="2022-10" db="EMBL/GenBank/DDBJ databases">
        <title>Genome Sequence of Xylaria curta.</title>
        <authorList>
            <person name="Buettner E."/>
        </authorList>
    </citation>
    <scope>NUCLEOTIDE SEQUENCE</scope>
    <source>
        <strain evidence="1">Babe10</strain>
    </source>
</reference>
<evidence type="ECO:0000313" key="2">
    <source>
        <dbReference type="Proteomes" id="UP001143856"/>
    </source>
</evidence>
<organism evidence="1 2">
    <name type="scientific">Xylaria curta</name>
    <dbReference type="NCBI Taxonomy" id="42375"/>
    <lineage>
        <taxon>Eukaryota</taxon>
        <taxon>Fungi</taxon>
        <taxon>Dikarya</taxon>
        <taxon>Ascomycota</taxon>
        <taxon>Pezizomycotina</taxon>
        <taxon>Sordariomycetes</taxon>
        <taxon>Xylariomycetidae</taxon>
        <taxon>Xylariales</taxon>
        <taxon>Xylariaceae</taxon>
        <taxon>Xylaria</taxon>
    </lineage>
</organism>
<dbReference type="EMBL" id="JAPDGR010002783">
    <property type="protein sequence ID" value="KAJ2974237.1"/>
    <property type="molecule type" value="Genomic_DNA"/>
</dbReference>
<protein>
    <submittedName>
        <fullName evidence="1">Uncharacterized protein</fullName>
    </submittedName>
</protein>
<evidence type="ECO:0000313" key="1">
    <source>
        <dbReference type="EMBL" id="KAJ2974237.1"/>
    </source>
</evidence>
<keyword evidence="2" id="KW-1185">Reference proteome</keyword>
<comment type="caution">
    <text evidence="1">The sequence shown here is derived from an EMBL/GenBank/DDBJ whole genome shotgun (WGS) entry which is preliminary data.</text>
</comment>
<proteinExistence type="predicted"/>